<comment type="caution">
    <text evidence="1">The sequence shown here is derived from an EMBL/GenBank/DDBJ whole genome shotgun (WGS) entry which is preliminary data.</text>
</comment>
<dbReference type="Proteomes" id="UP001202328">
    <property type="component" value="Unassembled WGS sequence"/>
</dbReference>
<proteinExistence type="predicted"/>
<reference evidence="1" key="1">
    <citation type="submission" date="2022-04" db="EMBL/GenBank/DDBJ databases">
        <title>A functionally conserved STORR gene fusion in Papaver species that diverged 16.8 million years ago.</title>
        <authorList>
            <person name="Catania T."/>
        </authorList>
    </citation>
    <scope>NUCLEOTIDE SEQUENCE</scope>
    <source>
        <strain evidence="1">S-188037</strain>
    </source>
</reference>
<name>A0AAD4S2Q6_9MAGN</name>
<sequence length="65" mass="7200">MIVSGINIDDSGFVFDRGKSTRNSYGAPKLDNISCSLSFRISKAMGFVFDRGKVEVTTKIYAKFI</sequence>
<gene>
    <name evidence="1" type="ORF">MKW98_011205</name>
</gene>
<evidence type="ECO:0000313" key="1">
    <source>
        <dbReference type="EMBL" id="KAI3857939.1"/>
    </source>
</evidence>
<dbReference type="EMBL" id="JAJJMB010014794">
    <property type="protein sequence ID" value="KAI3857939.1"/>
    <property type="molecule type" value="Genomic_DNA"/>
</dbReference>
<protein>
    <submittedName>
        <fullName evidence="1">Uncharacterized protein</fullName>
    </submittedName>
</protein>
<organism evidence="1 2">
    <name type="scientific">Papaver atlanticum</name>
    <dbReference type="NCBI Taxonomy" id="357466"/>
    <lineage>
        <taxon>Eukaryota</taxon>
        <taxon>Viridiplantae</taxon>
        <taxon>Streptophyta</taxon>
        <taxon>Embryophyta</taxon>
        <taxon>Tracheophyta</taxon>
        <taxon>Spermatophyta</taxon>
        <taxon>Magnoliopsida</taxon>
        <taxon>Ranunculales</taxon>
        <taxon>Papaveraceae</taxon>
        <taxon>Papaveroideae</taxon>
        <taxon>Papaver</taxon>
    </lineage>
</organism>
<accession>A0AAD4S2Q6</accession>
<keyword evidence="2" id="KW-1185">Reference proteome</keyword>
<dbReference type="AlphaFoldDB" id="A0AAD4S2Q6"/>
<evidence type="ECO:0000313" key="2">
    <source>
        <dbReference type="Proteomes" id="UP001202328"/>
    </source>
</evidence>